<keyword evidence="1" id="KW-0560">Oxidoreductase</keyword>
<evidence type="ECO:0000259" key="2">
    <source>
        <dbReference type="Pfam" id="PF00171"/>
    </source>
</evidence>
<evidence type="ECO:0000313" key="5">
    <source>
        <dbReference type="Proteomes" id="UP000261231"/>
    </source>
</evidence>
<dbReference type="InterPro" id="IPR016163">
    <property type="entry name" value="Ald_DH_C"/>
</dbReference>
<dbReference type="Proteomes" id="UP000261231">
    <property type="component" value="Unassembled WGS sequence"/>
</dbReference>
<evidence type="ECO:0000256" key="1">
    <source>
        <dbReference type="ARBA" id="ARBA00023002"/>
    </source>
</evidence>
<gene>
    <name evidence="4" type="ORF">DW747_14200</name>
</gene>
<dbReference type="InterPro" id="IPR015590">
    <property type="entry name" value="Aldehyde_DH_dom"/>
</dbReference>
<dbReference type="Pfam" id="PF00171">
    <property type="entry name" value="Aldedh"/>
    <property type="match status" value="1"/>
</dbReference>
<keyword evidence="5" id="KW-1185">Reference proteome</keyword>
<dbReference type="PANTHER" id="PTHR11496:SF83">
    <property type="entry name" value="HYDROXYACID-OXOACID TRANSHYDROGENASE, MITOCHONDRIAL"/>
    <property type="match status" value="1"/>
</dbReference>
<sequence>MNAYTINMAFYSALFQILILKGNITMTDFLYPDILNEQLTYARQARAAWLWTNVAERSRIFLQVLDTLQPICASLARDSVQETGYGIFEDRMLIITRLLRDLRSCCLQTESPFSERLSCTDTHTQSQPSGTLLGIPSSIHPVTETLFAAAIAIQTGNPLIFFFSDSAFQISARTASLVRDAAIAAGAPDNCIQWLEIADDNLLEKCNHCPDISGLILSGLSANIRKVFSAFSAECILSFPQPAFCYIHYSADPTLAAGQIVLSKTFDNGMCLNGEQIICADAVILPPLKDALRRTGGYFASPEEIVRLTAILANLSDNTVNPSVIGQSAQALADLAGIVIPEATRLIILEIEPDNASHPLLVPFLCPVLVLISVNDYEQAADKIRLLSTKSASFSTDFPFSDTRPLPTHHYLALYAADNAPISFLSYALPDFSIIENAPAASVSMIQQYMDIYGHLLPSSAIPQLFSIRRCHSTMIETARCFSFPAEIYYGQNPLEQLKLYEHEDHLLFLQCPAFSESAVQTVIKRIQQKYPFIQYECLKLAPDDSQITDFLCQHSLFPELPAAPDCLIVIGDSTAVHIAKMLMTRYQQSASSSLPRLIIMTSDAGCHAALLPFYPHYDSCSNRLTDMSCRLSYFTLIADSHFSFFRSHKHLISASMAAMADAFDSLLFVGGDDISDAMAFRSIQLFLVWLPLFLSAPSERGHQKNRPDACLEHLQNACILSGLACSHTGLGLSHILSQQLCCEFRISMSALQALLIPRLLLYYGSDSTHLSGKAWTVSSSACSADNYLKMLAAINPSFDGNRRAADILAEKIDTLLDDAHLPTNIKSCHIREKDYLQRIEDLALRSFEQLSAICADAGSGYPLVSEIVRILRDIY</sequence>
<dbReference type="PANTHER" id="PTHR11496">
    <property type="entry name" value="ALCOHOL DEHYDROGENASE"/>
    <property type="match status" value="1"/>
</dbReference>
<protein>
    <submittedName>
        <fullName evidence="4">Iron-containing alcohol dehydrogenase</fullName>
    </submittedName>
</protein>
<dbReference type="InterPro" id="IPR056798">
    <property type="entry name" value="ADH_Fe_C"/>
</dbReference>
<proteinExistence type="predicted"/>
<dbReference type="OrthoDB" id="9804734at2"/>
<dbReference type="SUPFAM" id="SSF56796">
    <property type="entry name" value="Dehydroquinate synthase-like"/>
    <property type="match status" value="1"/>
</dbReference>
<feature type="domain" description="Aldehyde dehydrogenase" evidence="2">
    <location>
        <begin position="38"/>
        <end position="282"/>
    </location>
</feature>
<dbReference type="AlphaFoldDB" id="A0A3E2XIF8"/>
<reference evidence="4 5" key="1">
    <citation type="submission" date="2018-08" db="EMBL/GenBank/DDBJ databases">
        <title>A genome reference for cultivated species of the human gut microbiota.</title>
        <authorList>
            <person name="Zou Y."/>
            <person name="Xue W."/>
            <person name="Luo G."/>
        </authorList>
    </citation>
    <scope>NUCLEOTIDE SEQUENCE [LARGE SCALE GENOMIC DNA]</scope>
    <source>
        <strain evidence="4 5">AM28-39</strain>
    </source>
</reference>
<dbReference type="Pfam" id="PF25137">
    <property type="entry name" value="ADH_Fe_C"/>
    <property type="match status" value="1"/>
</dbReference>
<organism evidence="4 5">
    <name type="scientific">Coprococcus catus</name>
    <dbReference type="NCBI Taxonomy" id="116085"/>
    <lineage>
        <taxon>Bacteria</taxon>
        <taxon>Bacillati</taxon>
        <taxon>Bacillota</taxon>
        <taxon>Clostridia</taxon>
        <taxon>Lachnospirales</taxon>
        <taxon>Lachnospiraceae</taxon>
        <taxon>Coprococcus</taxon>
    </lineage>
</organism>
<evidence type="ECO:0000259" key="3">
    <source>
        <dbReference type="Pfam" id="PF25137"/>
    </source>
</evidence>
<dbReference type="Gene3D" id="3.40.309.10">
    <property type="entry name" value="Aldehyde Dehydrogenase, Chain A, domain 2"/>
    <property type="match status" value="1"/>
</dbReference>
<dbReference type="InterPro" id="IPR016161">
    <property type="entry name" value="Ald_DH/histidinol_DH"/>
</dbReference>
<dbReference type="GO" id="GO:0016620">
    <property type="term" value="F:oxidoreductase activity, acting on the aldehyde or oxo group of donors, NAD or NADP as acceptor"/>
    <property type="evidence" value="ECO:0007669"/>
    <property type="project" value="InterPro"/>
</dbReference>
<dbReference type="Gene3D" id="1.20.1090.10">
    <property type="entry name" value="Dehydroquinate synthase-like - alpha domain"/>
    <property type="match status" value="1"/>
</dbReference>
<dbReference type="InterPro" id="IPR016162">
    <property type="entry name" value="Ald_DH_N"/>
</dbReference>
<accession>A0A3E2XIF8</accession>
<dbReference type="Gene3D" id="3.40.605.10">
    <property type="entry name" value="Aldehyde Dehydrogenase, Chain A, domain 1"/>
    <property type="match status" value="1"/>
</dbReference>
<comment type="caution">
    <text evidence="4">The sequence shown here is derived from an EMBL/GenBank/DDBJ whole genome shotgun (WGS) entry which is preliminary data.</text>
</comment>
<dbReference type="GO" id="GO:0004022">
    <property type="term" value="F:alcohol dehydrogenase (NAD+) activity"/>
    <property type="evidence" value="ECO:0007669"/>
    <property type="project" value="TreeGrafter"/>
</dbReference>
<dbReference type="EMBL" id="QVFD01000018">
    <property type="protein sequence ID" value="RGC43905.1"/>
    <property type="molecule type" value="Genomic_DNA"/>
</dbReference>
<feature type="domain" description="Fe-containing alcohol dehydrogenase-like C-terminal" evidence="3">
    <location>
        <begin position="653"/>
        <end position="846"/>
    </location>
</feature>
<name>A0A3E2XIF8_9FIRM</name>
<dbReference type="SUPFAM" id="SSF53720">
    <property type="entry name" value="ALDH-like"/>
    <property type="match status" value="1"/>
</dbReference>
<evidence type="ECO:0000313" key="4">
    <source>
        <dbReference type="EMBL" id="RGC43905.1"/>
    </source>
</evidence>
<dbReference type="InterPro" id="IPR039697">
    <property type="entry name" value="Alcohol_dehydrogenase_Fe"/>
</dbReference>